<keyword evidence="4 6" id="KW-0472">Membrane</keyword>
<evidence type="ECO:0000256" key="4">
    <source>
        <dbReference type="ARBA" id="ARBA00023136"/>
    </source>
</evidence>
<dbReference type="EMBL" id="JAULSO010000001">
    <property type="protein sequence ID" value="KAK3694664.1"/>
    <property type="molecule type" value="Genomic_DNA"/>
</dbReference>
<evidence type="ECO:0000256" key="2">
    <source>
        <dbReference type="ARBA" id="ARBA00022692"/>
    </source>
</evidence>
<feature type="compositionally biased region" description="Gly residues" evidence="5">
    <location>
        <begin position="323"/>
        <end position="336"/>
    </location>
</feature>
<feature type="transmembrane region" description="Helical" evidence="6">
    <location>
        <begin position="248"/>
        <end position="270"/>
    </location>
</feature>
<feature type="compositionally biased region" description="Low complexity" evidence="5">
    <location>
        <begin position="337"/>
        <end position="348"/>
    </location>
</feature>
<keyword evidence="2 6" id="KW-0812">Transmembrane</keyword>
<dbReference type="GO" id="GO:0016020">
    <property type="term" value="C:membrane"/>
    <property type="evidence" value="ECO:0007669"/>
    <property type="project" value="UniProtKB-SubCell"/>
</dbReference>
<comment type="caution">
    <text evidence="8">The sequence shown here is derived from an EMBL/GenBank/DDBJ whole genome shotgun (WGS) entry which is preliminary data.</text>
</comment>
<dbReference type="GO" id="GO:0071944">
    <property type="term" value="C:cell periphery"/>
    <property type="evidence" value="ECO:0007669"/>
    <property type="project" value="UniProtKB-ARBA"/>
</dbReference>
<keyword evidence="7" id="KW-0732">Signal</keyword>
<reference evidence="8" key="1">
    <citation type="journal article" date="2023" name="Mol. Phylogenet. Evol.">
        <title>Genome-scale phylogeny and comparative genomics of the fungal order Sordariales.</title>
        <authorList>
            <person name="Hensen N."/>
            <person name="Bonometti L."/>
            <person name="Westerberg I."/>
            <person name="Brannstrom I.O."/>
            <person name="Guillou S."/>
            <person name="Cros-Aarteil S."/>
            <person name="Calhoun S."/>
            <person name="Haridas S."/>
            <person name="Kuo A."/>
            <person name="Mondo S."/>
            <person name="Pangilinan J."/>
            <person name="Riley R."/>
            <person name="LaButti K."/>
            <person name="Andreopoulos B."/>
            <person name="Lipzen A."/>
            <person name="Chen C."/>
            <person name="Yan M."/>
            <person name="Daum C."/>
            <person name="Ng V."/>
            <person name="Clum A."/>
            <person name="Steindorff A."/>
            <person name="Ohm R.A."/>
            <person name="Martin F."/>
            <person name="Silar P."/>
            <person name="Natvig D.O."/>
            <person name="Lalanne C."/>
            <person name="Gautier V."/>
            <person name="Ament-Velasquez S.L."/>
            <person name="Kruys A."/>
            <person name="Hutchinson M.I."/>
            <person name="Powell A.J."/>
            <person name="Barry K."/>
            <person name="Miller A.N."/>
            <person name="Grigoriev I.V."/>
            <person name="Debuchy R."/>
            <person name="Gladieux P."/>
            <person name="Hiltunen Thoren M."/>
            <person name="Johannesson H."/>
        </authorList>
    </citation>
    <scope>NUCLEOTIDE SEQUENCE</scope>
    <source>
        <strain evidence="8">CBS 314.62</strain>
    </source>
</reference>
<feature type="region of interest" description="Disordered" evidence="5">
    <location>
        <begin position="206"/>
        <end position="232"/>
    </location>
</feature>
<feature type="signal peptide" evidence="7">
    <location>
        <begin position="1"/>
        <end position="23"/>
    </location>
</feature>
<accession>A0AAE0XJH3</accession>
<dbReference type="Proteomes" id="UP001270362">
    <property type="component" value="Unassembled WGS sequence"/>
</dbReference>
<feature type="compositionally biased region" description="Polar residues" evidence="5">
    <location>
        <begin position="106"/>
        <end position="116"/>
    </location>
</feature>
<organism evidence="8 9">
    <name type="scientific">Podospora appendiculata</name>
    <dbReference type="NCBI Taxonomy" id="314037"/>
    <lineage>
        <taxon>Eukaryota</taxon>
        <taxon>Fungi</taxon>
        <taxon>Dikarya</taxon>
        <taxon>Ascomycota</taxon>
        <taxon>Pezizomycotina</taxon>
        <taxon>Sordariomycetes</taxon>
        <taxon>Sordariomycetidae</taxon>
        <taxon>Sordariales</taxon>
        <taxon>Podosporaceae</taxon>
        <taxon>Podospora</taxon>
    </lineage>
</organism>
<name>A0AAE0XJH3_9PEZI</name>
<evidence type="ECO:0008006" key="10">
    <source>
        <dbReference type="Google" id="ProtNLM"/>
    </source>
</evidence>
<feature type="compositionally biased region" description="Polar residues" evidence="5">
    <location>
        <begin position="363"/>
        <end position="380"/>
    </location>
</feature>
<keyword evidence="3 6" id="KW-1133">Transmembrane helix</keyword>
<dbReference type="InterPro" id="IPR051694">
    <property type="entry name" value="Immunoregulatory_rcpt-like"/>
</dbReference>
<feature type="region of interest" description="Disordered" evidence="5">
    <location>
        <begin position="93"/>
        <end position="140"/>
    </location>
</feature>
<evidence type="ECO:0000256" key="3">
    <source>
        <dbReference type="ARBA" id="ARBA00022989"/>
    </source>
</evidence>
<reference evidence="8" key="2">
    <citation type="submission" date="2023-06" db="EMBL/GenBank/DDBJ databases">
        <authorList>
            <consortium name="Lawrence Berkeley National Laboratory"/>
            <person name="Haridas S."/>
            <person name="Hensen N."/>
            <person name="Bonometti L."/>
            <person name="Westerberg I."/>
            <person name="Brannstrom I.O."/>
            <person name="Guillou S."/>
            <person name="Cros-Aarteil S."/>
            <person name="Calhoun S."/>
            <person name="Kuo A."/>
            <person name="Mondo S."/>
            <person name="Pangilinan J."/>
            <person name="Riley R."/>
            <person name="Labutti K."/>
            <person name="Andreopoulos B."/>
            <person name="Lipzen A."/>
            <person name="Chen C."/>
            <person name="Yanf M."/>
            <person name="Daum C."/>
            <person name="Ng V."/>
            <person name="Clum A."/>
            <person name="Steindorff A."/>
            <person name="Ohm R."/>
            <person name="Martin F."/>
            <person name="Silar P."/>
            <person name="Natvig D."/>
            <person name="Lalanne C."/>
            <person name="Gautier V."/>
            <person name="Ament-Velasquez S.L."/>
            <person name="Kruys A."/>
            <person name="Hutchinson M.I."/>
            <person name="Powell A.J."/>
            <person name="Barry K."/>
            <person name="Miller A.N."/>
            <person name="Grigoriev I.V."/>
            <person name="Debuchy R."/>
            <person name="Gladieux P."/>
            <person name="Thoren M.H."/>
            <person name="Johannesson H."/>
        </authorList>
    </citation>
    <scope>NUCLEOTIDE SEQUENCE</scope>
    <source>
        <strain evidence="8">CBS 314.62</strain>
    </source>
</reference>
<evidence type="ECO:0000256" key="6">
    <source>
        <dbReference type="SAM" id="Phobius"/>
    </source>
</evidence>
<evidence type="ECO:0000256" key="7">
    <source>
        <dbReference type="SAM" id="SignalP"/>
    </source>
</evidence>
<protein>
    <recommendedName>
        <fullName evidence="10">Mid2 domain-containing protein</fullName>
    </recommendedName>
</protein>
<evidence type="ECO:0000256" key="5">
    <source>
        <dbReference type="SAM" id="MobiDB-lite"/>
    </source>
</evidence>
<evidence type="ECO:0000256" key="1">
    <source>
        <dbReference type="ARBA" id="ARBA00004167"/>
    </source>
</evidence>
<feature type="compositionally biased region" description="Low complexity" evidence="5">
    <location>
        <begin position="211"/>
        <end position="229"/>
    </location>
</feature>
<keyword evidence="9" id="KW-1185">Reference proteome</keyword>
<proteinExistence type="predicted"/>
<dbReference type="PANTHER" id="PTHR15549">
    <property type="entry name" value="PAIRED IMMUNOGLOBULIN-LIKE TYPE 2 RECEPTOR"/>
    <property type="match status" value="1"/>
</dbReference>
<feature type="region of interest" description="Disordered" evidence="5">
    <location>
        <begin position="306"/>
        <end position="428"/>
    </location>
</feature>
<gene>
    <name evidence="8" type="ORF">B0T22DRAFT_477398</name>
</gene>
<evidence type="ECO:0000313" key="8">
    <source>
        <dbReference type="EMBL" id="KAK3694664.1"/>
    </source>
</evidence>
<sequence>MRISTAKAWLAGAMSLAIVGVKGDDDLTFQLTAFVADWGVTTAVFAVNGGTPRPRKFPWIASTSIAIDEVNLHVVFANTTDSIIATKSVGGKNPAVSGGPAHTPAPTLSNPTTPATNARRASISGEGSPTLDVEQHSGGNGSVTVEDLNTISSYPGLPLYFEAIWSNDQGKGHSFSRVFAVVNNASDYTEFNIAVNNSIFKDTSPYKTETKPASTSTTPATATPTETPTMGFVPSTPDTAGLSTGAKAGIAVGCAVAGLALLAVLAWFFLRRRRQQHQHQHQRNAAAGPYAVQRSRTDELIAEKEAGAGVDASPHSPYSDDGNGNGNDNGVIGGGAPQAAAAVPMMAAHHQHHSSVDQHQPQGTPTIPQAYEQQARSYTPYSDRHSLGGGGAPPMGSPGTPHAASIAQSDDVARSPHTSAVVPSQYAHLVEEGMTEDEIRRLEEEERQLDAAIEQAGRR</sequence>
<comment type="subcellular location">
    <subcellularLocation>
        <location evidence="1">Membrane</location>
        <topology evidence="1">Single-pass membrane protein</topology>
    </subcellularLocation>
</comment>
<feature type="chain" id="PRO_5042277490" description="Mid2 domain-containing protein" evidence="7">
    <location>
        <begin position="24"/>
        <end position="459"/>
    </location>
</feature>
<dbReference type="AlphaFoldDB" id="A0AAE0XJH3"/>
<evidence type="ECO:0000313" key="9">
    <source>
        <dbReference type="Proteomes" id="UP001270362"/>
    </source>
</evidence>
<dbReference type="PANTHER" id="PTHR15549:SF27">
    <property type="entry name" value="CHITIN-BINDING TYPE-1 DOMAIN-CONTAINING PROTEIN"/>
    <property type="match status" value="1"/>
</dbReference>